<dbReference type="GO" id="GO:0015074">
    <property type="term" value="P:DNA integration"/>
    <property type="evidence" value="ECO:0007669"/>
    <property type="project" value="InterPro"/>
</dbReference>
<organism evidence="2 3">
    <name type="scientific">Desulfatitalea alkaliphila</name>
    <dbReference type="NCBI Taxonomy" id="2929485"/>
    <lineage>
        <taxon>Bacteria</taxon>
        <taxon>Pseudomonadati</taxon>
        <taxon>Thermodesulfobacteriota</taxon>
        <taxon>Desulfobacteria</taxon>
        <taxon>Desulfobacterales</taxon>
        <taxon>Desulfosarcinaceae</taxon>
        <taxon>Desulfatitalea</taxon>
    </lineage>
</organism>
<dbReference type="GO" id="GO:0003676">
    <property type="term" value="F:nucleic acid binding"/>
    <property type="evidence" value="ECO:0007669"/>
    <property type="project" value="InterPro"/>
</dbReference>
<feature type="non-terminal residue" evidence="2">
    <location>
        <position position="243"/>
    </location>
</feature>
<sequence>MRFDFIRQQKKAFPVTLLCKVMRVSRSGFYQYLKYGCVYIMDPDFLLLTKVRRIHADTRGSYGSRRMSKELRDDGHDVGRYRARSLMKKAGVAVRSRKRFKKTTDSKHNLPVAPNLLDRKFSVDRPNAAWCADISYLWTIQGWLYLAVVIDLFSRKVVGWAMSSRMKTKLVTEALAMAYFRRKPPKGLLHHSDRGSQYASCDYQQMLESYGMRCSMSRKGDCWDNAVVESFFHLLKTEWIKDT</sequence>
<keyword evidence="3" id="KW-1185">Reference proteome</keyword>
<dbReference type="EMBL" id="JALJRB010000076">
    <property type="protein sequence ID" value="MCJ8503215.1"/>
    <property type="molecule type" value="Genomic_DNA"/>
</dbReference>
<gene>
    <name evidence="2" type="ORF">MRX98_21760</name>
</gene>
<dbReference type="InterPro" id="IPR001584">
    <property type="entry name" value="Integrase_cat-core"/>
</dbReference>
<dbReference type="InterPro" id="IPR025948">
    <property type="entry name" value="HTH-like_dom"/>
</dbReference>
<dbReference type="InterPro" id="IPR050900">
    <property type="entry name" value="Transposase_IS3/IS150/IS904"/>
</dbReference>
<dbReference type="NCBIfam" id="NF033516">
    <property type="entry name" value="transpos_IS3"/>
    <property type="match status" value="1"/>
</dbReference>
<dbReference type="InterPro" id="IPR036397">
    <property type="entry name" value="RNaseH_sf"/>
</dbReference>
<accession>A0AA41R8U6</accession>
<feature type="domain" description="Integrase catalytic" evidence="1">
    <location>
        <begin position="122"/>
        <end position="243"/>
    </location>
</feature>
<evidence type="ECO:0000259" key="1">
    <source>
        <dbReference type="PROSITE" id="PS50994"/>
    </source>
</evidence>
<dbReference type="PANTHER" id="PTHR46889">
    <property type="entry name" value="TRANSPOSASE INSF FOR INSERTION SEQUENCE IS3B-RELATED"/>
    <property type="match status" value="1"/>
</dbReference>
<proteinExistence type="predicted"/>
<protein>
    <submittedName>
        <fullName evidence="2">IS3 family transposase</fullName>
    </submittedName>
</protein>
<dbReference type="PROSITE" id="PS50994">
    <property type="entry name" value="INTEGRASE"/>
    <property type="match status" value="1"/>
</dbReference>
<reference evidence="2" key="1">
    <citation type="submission" date="2022-04" db="EMBL/GenBank/DDBJ databases">
        <title>Desulfatitalea alkaliphila sp. nov., a novel anaerobic sulfate-reducing bacterium isolated from terrestrial mud volcano, Taman Peninsula, Russia.</title>
        <authorList>
            <person name="Khomyakova M.A."/>
            <person name="Merkel A.Y."/>
            <person name="Slobodkin A.I."/>
        </authorList>
    </citation>
    <scope>NUCLEOTIDE SEQUENCE</scope>
    <source>
        <strain evidence="2">M08but</strain>
    </source>
</reference>
<dbReference type="RefSeq" id="WP_246915267.1">
    <property type="nucleotide sequence ID" value="NZ_JALJRB010000076.1"/>
</dbReference>
<comment type="caution">
    <text evidence="2">The sequence shown here is derived from an EMBL/GenBank/DDBJ whole genome shotgun (WGS) entry which is preliminary data.</text>
</comment>
<dbReference type="InterPro" id="IPR048020">
    <property type="entry name" value="Transpos_IS3"/>
</dbReference>
<dbReference type="PANTHER" id="PTHR46889:SF4">
    <property type="entry name" value="TRANSPOSASE INSO FOR INSERTION SEQUENCE ELEMENT IS911B-RELATED"/>
    <property type="match status" value="1"/>
</dbReference>
<dbReference type="Pfam" id="PF00665">
    <property type="entry name" value="rve"/>
    <property type="match status" value="1"/>
</dbReference>
<dbReference type="InterPro" id="IPR012337">
    <property type="entry name" value="RNaseH-like_sf"/>
</dbReference>
<evidence type="ECO:0000313" key="3">
    <source>
        <dbReference type="Proteomes" id="UP001165427"/>
    </source>
</evidence>
<evidence type="ECO:0000313" key="2">
    <source>
        <dbReference type="EMBL" id="MCJ8503215.1"/>
    </source>
</evidence>
<dbReference type="SUPFAM" id="SSF53098">
    <property type="entry name" value="Ribonuclease H-like"/>
    <property type="match status" value="1"/>
</dbReference>
<dbReference type="Proteomes" id="UP001165427">
    <property type="component" value="Unassembled WGS sequence"/>
</dbReference>
<dbReference type="Pfam" id="PF13276">
    <property type="entry name" value="HTH_21"/>
    <property type="match status" value="1"/>
</dbReference>
<dbReference type="Gene3D" id="3.30.420.10">
    <property type="entry name" value="Ribonuclease H-like superfamily/Ribonuclease H"/>
    <property type="match status" value="1"/>
</dbReference>
<dbReference type="AlphaFoldDB" id="A0AA41R8U6"/>
<name>A0AA41R8U6_9BACT</name>